<dbReference type="eggNOG" id="KOG4212">
    <property type="taxonomic scope" value="Eukaryota"/>
</dbReference>
<name>A0A0D3I8C1_EMIH1</name>
<evidence type="ECO:0000313" key="6">
    <source>
        <dbReference type="Proteomes" id="UP000013827"/>
    </source>
</evidence>
<dbReference type="EnsemblProtists" id="EOD07506">
    <property type="protein sequence ID" value="EOD07506"/>
    <property type="gene ID" value="EMIHUDRAFT_58819"/>
</dbReference>
<dbReference type="OMA" id="MAGMEMM"/>
<feature type="region of interest" description="Disordered" evidence="3">
    <location>
        <begin position="77"/>
        <end position="126"/>
    </location>
</feature>
<evidence type="ECO:0000259" key="4">
    <source>
        <dbReference type="PROSITE" id="PS50102"/>
    </source>
</evidence>
<dbReference type="PROSITE" id="PS50102">
    <property type="entry name" value="RRM"/>
    <property type="match status" value="1"/>
</dbReference>
<dbReference type="Gene3D" id="3.30.70.330">
    <property type="match status" value="1"/>
</dbReference>
<feature type="domain" description="RRM" evidence="4">
    <location>
        <begin position="1"/>
        <end position="89"/>
    </location>
</feature>
<dbReference type="CDD" id="cd00590">
    <property type="entry name" value="RRM_SF"/>
    <property type="match status" value="1"/>
</dbReference>
<dbReference type="PANTHER" id="PTHR48027">
    <property type="entry name" value="HETEROGENEOUS NUCLEAR RIBONUCLEOPROTEIN 87F-RELATED"/>
    <property type="match status" value="1"/>
</dbReference>
<dbReference type="SUPFAM" id="SSF54928">
    <property type="entry name" value="RNA-binding domain, RBD"/>
    <property type="match status" value="1"/>
</dbReference>
<dbReference type="Proteomes" id="UP000013827">
    <property type="component" value="Unassembled WGS sequence"/>
</dbReference>
<dbReference type="InterPro" id="IPR052462">
    <property type="entry name" value="SLIRP/GR-RBP-like"/>
</dbReference>
<dbReference type="RefSeq" id="XP_005759935.1">
    <property type="nucleotide sequence ID" value="XM_005759878.1"/>
</dbReference>
<dbReference type="HOGENOM" id="CLU_012062_28_1_1"/>
<accession>A0A0D3I8C1</accession>
<dbReference type="InterPro" id="IPR012677">
    <property type="entry name" value="Nucleotide-bd_a/b_plait_sf"/>
</dbReference>
<dbReference type="SMART" id="SM00360">
    <property type="entry name" value="RRM"/>
    <property type="match status" value="1"/>
</dbReference>
<evidence type="ECO:0000256" key="1">
    <source>
        <dbReference type="ARBA" id="ARBA00022884"/>
    </source>
</evidence>
<evidence type="ECO:0000256" key="3">
    <source>
        <dbReference type="SAM" id="MobiDB-lite"/>
    </source>
</evidence>
<dbReference type="InterPro" id="IPR035979">
    <property type="entry name" value="RBD_domain_sf"/>
</dbReference>
<evidence type="ECO:0000313" key="5">
    <source>
        <dbReference type="EnsemblProtists" id="EOD07506"/>
    </source>
</evidence>
<dbReference type="InterPro" id="IPR000504">
    <property type="entry name" value="RRM_dom"/>
</dbReference>
<reference evidence="5" key="2">
    <citation type="submission" date="2024-10" db="UniProtKB">
        <authorList>
            <consortium name="EnsemblProtists"/>
        </authorList>
    </citation>
    <scope>IDENTIFICATION</scope>
</reference>
<dbReference type="GO" id="GO:0003723">
    <property type="term" value="F:RNA binding"/>
    <property type="evidence" value="ECO:0007669"/>
    <property type="project" value="UniProtKB-UniRule"/>
</dbReference>
<keyword evidence="6" id="KW-1185">Reference proteome</keyword>
<dbReference type="PaxDb" id="2903-EOD07506"/>
<dbReference type="KEGG" id="ehx:EMIHUDRAFT_58819"/>
<protein>
    <recommendedName>
        <fullName evidence="4">RRM domain-containing protein</fullName>
    </recommendedName>
</protein>
<reference evidence="6" key="1">
    <citation type="journal article" date="2013" name="Nature">
        <title>Pan genome of the phytoplankton Emiliania underpins its global distribution.</title>
        <authorList>
            <person name="Read B.A."/>
            <person name="Kegel J."/>
            <person name="Klute M.J."/>
            <person name="Kuo A."/>
            <person name="Lefebvre S.C."/>
            <person name="Maumus F."/>
            <person name="Mayer C."/>
            <person name="Miller J."/>
            <person name="Monier A."/>
            <person name="Salamov A."/>
            <person name="Young J."/>
            <person name="Aguilar M."/>
            <person name="Claverie J.M."/>
            <person name="Frickenhaus S."/>
            <person name="Gonzalez K."/>
            <person name="Herman E.K."/>
            <person name="Lin Y.C."/>
            <person name="Napier J."/>
            <person name="Ogata H."/>
            <person name="Sarno A.F."/>
            <person name="Shmutz J."/>
            <person name="Schroeder D."/>
            <person name="de Vargas C."/>
            <person name="Verret F."/>
            <person name="von Dassow P."/>
            <person name="Valentin K."/>
            <person name="Van de Peer Y."/>
            <person name="Wheeler G."/>
            <person name="Dacks J.B."/>
            <person name="Delwiche C.F."/>
            <person name="Dyhrman S.T."/>
            <person name="Glockner G."/>
            <person name="John U."/>
            <person name="Richards T."/>
            <person name="Worden A.Z."/>
            <person name="Zhang X."/>
            <person name="Grigoriev I.V."/>
            <person name="Allen A.E."/>
            <person name="Bidle K."/>
            <person name="Borodovsky M."/>
            <person name="Bowler C."/>
            <person name="Brownlee C."/>
            <person name="Cock J.M."/>
            <person name="Elias M."/>
            <person name="Gladyshev V.N."/>
            <person name="Groth M."/>
            <person name="Guda C."/>
            <person name="Hadaegh A."/>
            <person name="Iglesias-Rodriguez M.D."/>
            <person name="Jenkins J."/>
            <person name="Jones B.M."/>
            <person name="Lawson T."/>
            <person name="Leese F."/>
            <person name="Lindquist E."/>
            <person name="Lobanov A."/>
            <person name="Lomsadze A."/>
            <person name="Malik S.B."/>
            <person name="Marsh M.E."/>
            <person name="Mackinder L."/>
            <person name="Mock T."/>
            <person name="Mueller-Roeber B."/>
            <person name="Pagarete A."/>
            <person name="Parker M."/>
            <person name="Probert I."/>
            <person name="Quesneville H."/>
            <person name="Raines C."/>
            <person name="Rensing S.A."/>
            <person name="Riano-Pachon D.M."/>
            <person name="Richier S."/>
            <person name="Rokitta S."/>
            <person name="Shiraiwa Y."/>
            <person name="Soanes D.M."/>
            <person name="van der Giezen M."/>
            <person name="Wahlund T.M."/>
            <person name="Williams B."/>
            <person name="Wilson W."/>
            <person name="Wolfe G."/>
            <person name="Wurch L.L."/>
        </authorList>
    </citation>
    <scope>NUCLEOTIDE SEQUENCE</scope>
</reference>
<evidence type="ECO:0000256" key="2">
    <source>
        <dbReference type="PROSITE-ProRule" id="PRU00176"/>
    </source>
</evidence>
<keyword evidence="1 2" id="KW-0694">RNA-binding</keyword>
<proteinExistence type="predicted"/>
<dbReference type="AlphaFoldDB" id="A0A0D3I8C1"/>
<feature type="compositionally biased region" description="Gly residues" evidence="3">
    <location>
        <begin position="88"/>
        <end position="126"/>
    </location>
</feature>
<sequence length="126" mass="12588">KVFVGNLSYDTTWKGLKDHFARAGNVEYAEVLEGPNGRSKGIGIVRFGTEEEALAAIDELTETDLDGREIFRLPSSPCTRQVRADRGGSAGKGGGGRGGGKGKGGGKAGRGGRGGGLAAGGGPGGG</sequence>
<dbReference type="GeneID" id="17253625"/>
<dbReference type="Pfam" id="PF00076">
    <property type="entry name" value="RRM_1"/>
    <property type="match status" value="1"/>
</dbReference>
<organism evidence="5 6">
    <name type="scientific">Emiliania huxleyi (strain CCMP1516)</name>
    <dbReference type="NCBI Taxonomy" id="280463"/>
    <lineage>
        <taxon>Eukaryota</taxon>
        <taxon>Haptista</taxon>
        <taxon>Haptophyta</taxon>
        <taxon>Prymnesiophyceae</taxon>
        <taxon>Isochrysidales</taxon>
        <taxon>Noelaerhabdaceae</taxon>
        <taxon>Emiliania</taxon>
    </lineage>
</organism>
<dbReference type="STRING" id="2903.R1D9H7"/>